<comment type="caution">
    <text evidence="1">The sequence shown here is derived from an EMBL/GenBank/DDBJ whole genome shotgun (WGS) entry which is preliminary data.</text>
</comment>
<organism evidence="1 2">
    <name type="scientific">Trichinella pseudospiralis</name>
    <name type="common">Parasitic roundworm</name>
    <dbReference type="NCBI Taxonomy" id="6337"/>
    <lineage>
        <taxon>Eukaryota</taxon>
        <taxon>Metazoa</taxon>
        <taxon>Ecdysozoa</taxon>
        <taxon>Nematoda</taxon>
        <taxon>Enoplea</taxon>
        <taxon>Dorylaimia</taxon>
        <taxon>Trichinellida</taxon>
        <taxon>Trichinellidae</taxon>
        <taxon>Trichinella</taxon>
    </lineage>
</organism>
<dbReference type="Proteomes" id="UP000054632">
    <property type="component" value="Unassembled WGS sequence"/>
</dbReference>
<dbReference type="EMBL" id="JYDR01004262">
    <property type="protein sequence ID" value="KRY44703.1"/>
    <property type="molecule type" value="Genomic_DNA"/>
</dbReference>
<gene>
    <name evidence="1" type="ORF">T4A_24</name>
</gene>
<reference evidence="1 2" key="1">
    <citation type="submission" date="2015-01" db="EMBL/GenBank/DDBJ databases">
        <title>Evolution of Trichinella species and genotypes.</title>
        <authorList>
            <person name="Korhonen P.K."/>
            <person name="Edoardo P."/>
            <person name="Giuseppe L.R."/>
            <person name="Gasser R.B."/>
        </authorList>
    </citation>
    <scope>NUCLEOTIDE SEQUENCE [LARGE SCALE GENOMIC DNA]</scope>
    <source>
        <strain evidence="1">ISS13</strain>
    </source>
</reference>
<protein>
    <submittedName>
        <fullName evidence="1">Uncharacterized protein</fullName>
    </submittedName>
</protein>
<evidence type="ECO:0000313" key="2">
    <source>
        <dbReference type="Proteomes" id="UP000054632"/>
    </source>
</evidence>
<proteinExistence type="predicted"/>
<name>A0A0V1C5Y6_TRIPS</name>
<accession>A0A0V1C5Y6</accession>
<sequence length="34" mass="3807">MGQAQIQAMILVVWNCYNAAIAFSNKLLTVLPRQ</sequence>
<dbReference type="AlphaFoldDB" id="A0A0V1C5Y6"/>
<evidence type="ECO:0000313" key="1">
    <source>
        <dbReference type="EMBL" id="KRY44703.1"/>
    </source>
</evidence>